<name>W9GNT2_9MICO</name>
<gene>
    <name evidence="2" type="ORF">N864_03170</name>
</gene>
<dbReference type="SUPFAM" id="SSF52266">
    <property type="entry name" value="SGNH hydrolase"/>
    <property type="match status" value="1"/>
</dbReference>
<accession>W9GNT2</accession>
<dbReference type="Gene3D" id="3.40.50.1110">
    <property type="entry name" value="SGNH hydrolase"/>
    <property type="match status" value="1"/>
</dbReference>
<dbReference type="Pfam" id="PF13472">
    <property type="entry name" value="Lipase_GDSL_2"/>
    <property type="match status" value="1"/>
</dbReference>
<reference evidence="3" key="1">
    <citation type="submission" date="2013-08" db="EMBL/GenBank/DDBJ databases">
        <title>Intrasporangium oryzae NRRL B-24470.</title>
        <authorList>
            <person name="Liu H."/>
            <person name="Wang G."/>
        </authorList>
    </citation>
    <scope>NUCLEOTIDE SEQUENCE [LARGE SCALE GENOMIC DNA]</scope>
    <source>
        <strain evidence="3">Q5-1</strain>
    </source>
</reference>
<dbReference type="AlphaFoldDB" id="W9GNT2"/>
<dbReference type="InterPro" id="IPR051532">
    <property type="entry name" value="Ester_Hydrolysis_Enzymes"/>
</dbReference>
<comment type="caution">
    <text evidence="2">The sequence shown here is derived from an EMBL/GenBank/DDBJ whole genome shotgun (WGS) entry which is preliminary data.</text>
</comment>
<dbReference type="InterPro" id="IPR013830">
    <property type="entry name" value="SGNH_hydro"/>
</dbReference>
<proteinExistence type="predicted"/>
<evidence type="ECO:0000259" key="1">
    <source>
        <dbReference type="Pfam" id="PF13472"/>
    </source>
</evidence>
<keyword evidence="3" id="KW-1185">Reference proteome</keyword>
<protein>
    <submittedName>
        <fullName evidence="2">Lipase</fullName>
    </submittedName>
</protein>
<dbReference type="RefSeq" id="WP_034717404.1">
    <property type="nucleotide sequence ID" value="NZ_AWQS01000107.1"/>
</dbReference>
<dbReference type="InterPro" id="IPR036514">
    <property type="entry name" value="SGNH_hydro_sf"/>
</dbReference>
<dbReference type="Proteomes" id="UP000019494">
    <property type="component" value="Unassembled WGS sequence"/>
</dbReference>
<organism evidence="2 3">
    <name type="scientific">Intrasporangium chromatireducens Q5-1</name>
    <dbReference type="NCBI Taxonomy" id="584657"/>
    <lineage>
        <taxon>Bacteria</taxon>
        <taxon>Bacillati</taxon>
        <taxon>Actinomycetota</taxon>
        <taxon>Actinomycetes</taxon>
        <taxon>Micrococcales</taxon>
        <taxon>Intrasporangiaceae</taxon>
        <taxon>Intrasporangium</taxon>
    </lineage>
</organism>
<feature type="domain" description="SGNH hydrolase-type esterase" evidence="1">
    <location>
        <begin position="29"/>
        <end position="202"/>
    </location>
</feature>
<dbReference type="CDD" id="cd00229">
    <property type="entry name" value="SGNH_hydrolase"/>
    <property type="match status" value="1"/>
</dbReference>
<sequence>MDFTAEEYERRDGARLAEMLAGPPLTWVFVGDSITQGVSHTHGSRSFVEHFAERLRGELGRVKDAVINSGVAGSTVADLLPEFHWRVGRFAPDVVVAMFGTNDALIESEGGDRAFRYDLGQLVERSRDLGATVLLQTPPLVGAGDARDPGTIAAYADVVRSVARELGVPLVDHATLWAAAGSPEHAPVAWLDDTVHPNARGQHELALALFDGLGILDAHSPVCSLQLDVAAAG</sequence>
<dbReference type="OrthoDB" id="3288625at2"/>
<dbReference type="PANTHER" id="PTHR30383:SF5">
    <property type="entry name" value="SGNH HYDROLASE-TYPE ESTERASE DOMAIN-CONTAINING PROTEIN"/>
    <property type="match status" value="1"/>
</dbReference>
<evidence type="ECO:0000313" key="2">
    <source>
        <dbReference type="EMBL" id="EWT05509.1"/>
    </source>
</evidence>
<evidence type="ECO:0000313" key="3">
    <source>
        <dbReference type="Proteomes" id="UP000019494"/>
    </source>
</evidence>
<dbReference type="PANTHER" id="PTHR30383">
    <property type="entry name" value="THIOESTERASE 1/PROTEASE 1/LYSOPHOSPHOLIPASE L1"/>
    <property type="match status" value="1"/>
</dbReference>
<dbReference type="EMBL" id="AWQS01000107">
    <property type="protein sequence ID" value="EWT05509.1"/>
    <property type="molecule type" value="Genomic_DNA"/>
</dbReference>
<dbReference type="GO" id="GO:0004622">
    <property type="term" value="F:phosphatidylcholine lysophospholipase activity"/>
    <property type="evidence" value="ECO:0007669"/>
    <property type="project" value="TreeGrafter"/>
</dbReference>